<feature type="region of interest" description="Disordered" evidence="1">
    <location>
        <begin position="239"/>
        <end position="298"/>
    </location>
</feature>
<keyword evidence="3" id="KW-1185">Reference proteome</keyword>
<feature type="compositionally biased region" description="Basic and acidic residues" evidence="1">
    <location>
        <begin position="280"/>
        <end position="298"/>
    </location>
</feature>
<evidence type="ECO:0000256" key="1">
    <source>
        <dbReference type="SAM" id="MobiDB-lite"/>
    </source>
</evidence>
<evidence type="ECO:0000313" key="3">
    <source>
        <dbReference type="Proteomes" id="UP001521222"/>
    </source>
</evidence>
<reference evidence="2 3" key="1">
    <citation type="submission" date="2024-02" db="EMBL/GenBank/DDBJ databases">
        <title>De novo assembly and annotation of 12 fungi associated with fruit tree decline syndrome in Ontario, Canada.</title>
        <authorList>
            <person name="Sulman M."/>
            <person name="Ellouze W."/>
            <person name="Ilyukhin E."/>
        </authorList>
    </citation>
    <scope>NUCLEOTIDE SEQUENCE [LARGE SCALE GENOMIC DNA]</scope>
    <source>
        <strain evidence="2 3">M97-236</strain>
    </source>
</reference>
<feature type="compositionally biased region" description="Acidic residues" evidence="1">
    <location>
        <begin position="265"/>
        <end position="279"/>
    </location>
</feature>
<protein>
    <submittedName>
        <fullName evidence="2">Uncharacterized protein</fullName>
    </submittedName>
</protein>
<evidence type="ECO:0000313" key="2">
    <source>
        <dbReference type="EMBL" id="KAL1600218.1"/>
    </source>
</evidence>
<gene>
    <name evidence="2" type="ORF">SLS59_005842</name>
</gene>
<organism evidence="2 3">
    <name type="scientific">Nothophoma quercina</name>
    <dbReference type="NCBI Taxonomy" id="749835"/>
    <lineage>
        <taxon>Eukaryota</taxon>
        <taxon>Fungi</taxon>
        <taxon>Dikarya</taxon>
        <taxon>Ascomycota</taxon>
        <taxon>Pezizomycotina</taxon>
        <taxon>Dothideomycetes</taxon>
        <taxon>Pleosporomycetidae</taxon>
        <taxon>Pleosporales</taxon>
        <taxon>Pleosporineae</taxon>
        <taxon>Didymellaceae</taxon>
        <taxon>Nothophoma</taxon>
    </lineage>
</organism>
<dbReference type="EMBL" id="JAKIXB020000018">
    <property type="protein sequence ID" value="KAL1600218.1"/>
    <property type="molecule type" value="Genomic_DNA"/>
</dbReference>
<feature type="region of interest" description="Disordered" evidence="1">
    <location>
        <begin position="1"/>
        <end position="26"/>
    </location>
</feature>
<comment type="caution">
    <text evidence="2">The sequence shown here is derived from an EMBL/GenBank/DDBJ whole genome shotgun (WGS) entry which is preliminary data.</text>
</comment>
<sequence length="330" mass="36991">MEAIRKRQRANTGGDAIPPHTGPQNSVPTHVYACDLVQEIETLHAADNGAFLKQLVAQLATQEPYVSDILMKAYDDLIRQARARVINFDHYSSNVWRSINKTYKSMSGSKQYDIAFQVVDNVVSAINSIGEQAGVLQASFGTKSSGLQTLRKIGKTICLSGSDTLGHEVQKNFQHETALEDAMCNIVAFMTSEERSRLCLDDDGRSTFLDKMYELEILARNYCVFEGLTEVIRDLRSLSAEEQGDEDDDDESDEDDEHSEKDLEALEEDTQEEYDDHDDEGSARAQHEASGRVTLRSDSEEMDFLEAFDSDGAPVGHKIRAFERKYGRKV</sequence>
<dbReference type="Proteomes" id="UP001521222">
    <property type="component" value="Unassembled WGS sequence"/>
</dbReference>
<proteinExistence type="predicted"/>
<name>A0ABR3R701_9PLEO</name>
<accession>A0ABR3R701</accession>
<feature type="compositionally biased region" description="Acidic residues" evidence="1">
    <location>
        <begin position="242"/>
        <end position="257"/>
    </location>
</feature>